<dbReference type="Proteomes" id="UP000325081">
    <property type="component" value="Unassembled WGS sequence"/>
</dbReference>
<dbReference type="EMBL" id="BKCP01009403">
    <property type="protein sequence ID" value="GER50795.1"/>
    <property type="molecule type" value="Genomic_DNA"/>
</dbReference>
<keyword evidence="3" id="KW-1185">Reference proteome</keyword>
<proteinExistence type="predicted"/>
<feature type="compositionally biased region" description="Polar residues" evidence="1">
    <location>
        <begin position="83"/>
        <end position="93"/>
    </location>
</feature>
<comment type="caution">
    <text evidence="2">The sequence shown here is derived from an EMBL/GenBank/DDBJ whole genome shotgun (WGS) entry which is preliminary data.</text>
</comment>
<organism evidence="2 3">
    <name type="scientific">Striga asiatica</name>
    <name type="common">Asiatic witchweed</name>
    <name type="synonym">Buchnera asiatica</name>
    <dbReference type="NCBI Taxonomy" id="4170"/>
    <lineage>
        <taxon>Eukaryota</taxon>
        <taxon>Viridiplantae</taxon>
        <taxon>Streptophyta</taxon>
        <taxon>Embryophyta</taxon>
        <taxon>Tracheophyta</taxon>
        <taxon>Spermatophyta</taxon>
        <taxon>Magnoliopsida</taxon>
        <taxon>eudicotyledons</taxon>
        <taxon>Gunneridae</taxon>
        <taxon>Pentapetalae</taxon>
        <taxon>asterids</taxon>
        <taxon>lamiids</taxon>
        <taxon>Lamiales</taxon>
        <taxon>Orobanchaceae</taxon>
        <taxon>Buchnereae</taxon>
        <taxon>Striga</taxon>
    </lineage>
</organism>
<sequence>MCEIARAESSKLVGDNKRARMRVSAGQPQSAISSPPSATSIRFTPTFWPPELHRDATSACTYITSAICLQPVIVAALELTRTKSCQTATSRSNRTPEARHTGGKTTHPPAASALARRH</sequence>
<reference evidence="3" key="1">
    <citation type="journal article" date="2019" name="Curr. Biol.">
        <title>Genome Sequence of Striga asiatica Provides Insight into the Evolution of Plant Parasitism.</title>
        <authorList>
            <person name="Yoshida S."/>
            <person name="Kim S."/>
            <person name="Wafula E.K."/>
            <person name="Tanskanen J."/>
            <person name="Kim Y.M."/>
            <person name="Honaas L."/>
            <person name="Yang Z."/>
            <person name="Spallek T."/>
            <person name="Conn C.E."/>
            <person name="Ichihashi Y."/>
            <person name="Cheong K."/>
            <person name="Cui S."/>
            <person name="Der J.P."/>
            <person name="Gundlach H."/>
            <person name="Jiao Y."/>
            <person name="Hori C."/>
            <person name="Ishida J.K."/>
            <person name="Kasahara H."/>
            <person name="Kiba T."/>
            <person name="Kim M.S."/>
            <person name="Koo N."/>
            <person name="Laohavisit A."/>
            <person name="Lee Y.H."/>
            <person name="Lumba S."/>
            <person name="McCourt P."/>
            <person name="Mortimer J.C."/>
            <person name="Mutuku J.M."/>
            <person name="Nomura T."/>
            <person name="Sasaki-Sekimoto Y."/>
            <person name="Seto Y."/>
            <person name="Wang Y."/>
            <person name="Wakatake T."/>
            <person name="Sakakibara H."/>
            <person name="Demura T."/>
            <person name="Yamaguchi S."/>
            <person name="Yoneyama K."/>
            <person name="Manabe R.I."/>
            <person name="Nelson D.C."/>
            <person name="Schulman A.H."/>
            <person name="Timko M.P."/>
            <person name="dePamphilis C.W."/>
            <person name="Choi D."/>
            <person name="Shirasu K."/>
        </authorList>
    </citation>
    <scope>NUCLEOTIDE SEQUENCE [LARGE SCALE GENOMIC DNA]</scope>
    <source>
        <strain evidence="3">cv. UVA1</strain>
    </source>
</reference>
<accession>A0A5A7QZE6</accession>
<feature type="compositionally biased region" description="Low complexity" evidence="1">
    <location>
        <begin position="24"/>
        <end position="39"/>
    </location>
</feature>
<gene>
    <name evidence="2" type="ORF">STAS_28119</name>
</gene>
<protein>
    <submittedName>
        <fullName evidence="2">S-adenosylmethionine mitochondrial carrier protein</fullName>
    </submittedName>
</protein>
<dbReference type="AlphaFoldDB" id="A0A5A7QZE6"/>
<feature type="region of interest" description="Disordered" evidence="1">
    <location>
        <begin position="13"/>
        <end position="39"/>
    </location>
</feature>
<evidence type="ECO:0000256" key="1">
    <source>
        <dbReference type="SAM" id="MobiDB-lite"/>
    </source>
</evidence>
<name>A0A5A7QZE6_STRAF</name>
<evidence type="ECO:0000313" key="2">
    <source>
        <dbReference type="EMBL" id="GER50795.1"/>
    </source>
</evidence>
<feature type="region of interest" description="Disordered" evidence="1">
    <location>
        <begin position="83"/>
        <end position="118"/>
    </location>
</feature>
<evidence type="ECO:0000313" key="3">
    <source>
        <dbReference type="Proteomes" id="UP000325081"/>
    </source>
</evidence>